<organism evidence="3 4">
    <name type="scientific">Mixia osmundae (strain CBS 9802 / IAM 14324 / JCM 22182 / KY 12970)</name>
    <dbReference type="NCBI Taxonomy" id="764103"/>
    <lineage>
        <taxon>Eukaryota</taxon>
        <taxon>Fungi</taxon>
        <taxon>Dikarya</taxon>
        <taxon>Basidiomycota</taxon>
        <taxon>Pucciniomycotina</taxon>
        <taxon>Mixiomycetes</taxon>
        <taxon>Mixiales</taxon>
        <taxon>Mixiaceae</taxon>
        <taxon>Mixia</taxon>
    </lineage>
</organism>
<comment type="caution">
    <text evidence="3">The sequence shown here is derived from an EMBL/GenBank/DDBJ whole genome shotgun (WGS) entry which is preliminary data.</text>
</comment>
<evidence type="ECO:0000313" key="3">
    <source>
        <dbReference type="EMBL" id="GAA97993.1"/>
    </source>
</evidence>
<dbReference type="OrthoDB" id="4087970at2759"/>
<gene>
    <name evidence="3" type="primary">Mo04673</name>
    <name evidence="3" type="ORF">E5Q_04673</name>
</gene>
<dbReference type="GO" id="GO:0030687">
    <property type="term" value="C:preribosome, large subunit precursor"/>
    <property type="evidence" value="ECO:0007669"/>
    <property type="project" value="TreeGrafter"/>
</dbReference>
<dbReference type="Pfam" id="PF10338">
    <property type="entry name" value="YBL028C_N"/>
    <property type="match status" value="1"/>
</dbReference>
<feature type="compositionally biased region" description="Basic residues" evidence="1">
    <location>
        <begin position="1"/>
        <end position="17"/>
    </location>
</feature>
<feature type="compositionally biased region" description="Acidic residues" evidence="1">
    <location>
        <begin position="51"/>
        <end position="70"/>
    </location>
</feature>
<dbReference type="Proteomes" id="UP000009131">
    <property type="component" value="Unassembled WGS sequence"/>
</dbReference>
<dbReference type="EMBL" id="BABT02000150">
    <property type="protein sequence ID" value="GAA97993.1"/>
    <property type="molecule type" value="Genomic_DNA"/>
</dbReference>
<evidence type="ECO:0000256" key="1">
    <source>
        <dbReference type="SAM" id="MobiDB-lite"/>
    </source>
</evidence>
<dbReference type="HOGENOM" id="CLU_1886270_0_0_1"/>
<dbReference type="PANTHER" id="PTHR28219:SF1">
    <property type="entry name" value="UPF0642 PROTEIN YBL028C"/>
    <property type="match status" value="1"/>
</dbReference>
<reference evidence="3 4" key="1">
    <citation type="journal article" date="2011" name="J. Gen. Appl. Microbiol.">
        <title>Draft genome sequencing of the enigmatic basidiomycete Mixia osmundae.</title>
        <authorList>
            <person name="Nishida H."/>
            <person name="Nagatsuka Y."/>
            <person name="Sugiyama J."/>
        </authorList>
    </citation>
    <scope>NUCLEOTIDE SEQUENCE [LARGE SCALE GENOMIC DNA]</scope>
    <source>
        <strain evidence="4">CBS 9802 / IAM 14324 / JCM 22182 / KY 12970</strain>
    </source>
</reference>
<dbReference type="AlphaFoldDB" id="G7E583"/>
<dbReference type="OMA" id="RTDKEEW"/>
<feature type="region of interest" description="Disordered" evidence="1">
    <location>
        <begin position="1"/>
        <end position="135"/>
    </location>
</feature>
<dbReference type="InParanoid" id="G7E583"/>
<dbReference type="PANTHER" id="PTHR28219">
    <property type="entry name" value="UPF0642 PROTEIN YBL028C"/>
    <property type="match status" value="1"/>
</dbReference>
<name>G7E583_MIXOS</name>
<keyword evidence="4" id="KW-1185">Reference proteome</keyword>
<evidence type="ECO:0000259" key="2">
    <source>
        <dbReference type="Pfam" id="PF10338"/>
    </source>
</evidence>
<feature type="compositionally biased region" description="Basic residues" evidence="1">
    <location>
        <begin position="108"/>
        <end position="135"/>
    </location>
</feature>
<dbReference type="STRING" id="764103.G7E583"/>
<dbReference type="InterPro" id="IPR019434">
    <property type="entry name" value="DUF2423"/>
</dbReference>
<feature type="compositionally biased region" description="Basic and acidic residues" evidence="1">
    <location>
        <begin position="18"/>
        <end position="37"/>
    </location>
</feature>
<feature type="compositionally biased region" description="Polar residues" evidence="1">
    <location>
        <begin position="96"/>
        <end position="107"/>
    </location>
</feature>
<reference evidence="3 4" key="2">
    <citation type="journal article" date="2012" name="Open Biol.">
        <title>Characteristics of nucleosomes and linker DNA regions on the genome of the basidiomycete Mixia osmundae revealed by mono- and dinucleosome mapping.</title>
        <authorList>
            <person name="Nishida H."/>
            <person name="Kondo S."/>
            <person name="Matsumoto T."/>
            <person name="Suzuki Y."/>
            <person name="Yoshikawa H."/>
            <person name="Taylor T.D."/>
            <person name="Sugiyama J."/>
        </authorList>
    </citation>
    <scope>NUCLEOTIDE SEQUENCE [LARGE SCALE GENOMIC DNA]</scope>
    <source>
        <strain evidence="4">CBS 9802 / IAM 14324 / JCM 22182 / KY 12970</strain>
    </source>
</reference>
<protein>
    <recommendedName>
        <fullName evidence="2">DUF2423 domain-containing protein</fullName>
    </recommendedName>
</protein>
<proteinExistence type="predicted"/>
<evidence type="ECO:0000313" key="4">
    <source>
        <dbReference type="Proteomes" id="UP000009131"/>
    </source>
</evidence>
<sequence length="135" mass="15178">MAKSLRAKRPTANRRRRRTDDKSPYVKVHDARLDRLSSKLKQSALGPVDREENDDGFETDEDAIVAEEEPQAVVSESKDKEEAMPIDGTAKPAPKISTSGERSTGRQTWKHKKGLKTHKRPNTQFKKGKKGKLQG</sequence>
<feature type="domain" description="DUF2423" evidence="2">
    <location>
        <begin position="1"/>
        <end position="44"/>
    </location>
</feature>
<accession>G7E583</accession>
<dbReference type="RefSeq" id="XP_014569449.1">
    <property type="nucleotide sequence ID" value="XM_014713963.1"/>
</dbReference>